<dbReference type="Gene3D" id="3.40.50.10240">
    <property type="entry name" value="Thiamin pyrophosphokinase, catalytic domain"/>
    <property type="match status" value="1"/>
</dbReference>
<dbReference type="EMBL" id="AACB03000004">
    <property type="protein sequence ID" value="KAE8302400.1"/>
    <property type="molecule type" value="Genomic_DNA"/>
</dbReference>
<dbReference type="GO" id="GO:0006772">
    <property type="term" value="P:thiamine metabolic process"/>
    <property type="evidence" value="ECO:0007669"/>
    <property type="project" value="InterPro"/>
</dbReference>
<dbReference type="InterPro" id="IPR007371">
    <property type="entry name" value="TPK_catalytic"/>
</dbReference>
<dbReference type="PANTHER" id="PTHR13622:SF8">
    <property type="entry name" value="THIAMIN PYROPHOSPHOKINASE 1"/>
    <property type="match status" value="1"/>
</dbReference>
<dbReference type="InterPro" id="IPR036759">
    <property type="entry name" value="TPK_catalytic_sf"/>
</dbReference>
<name>D3KGL9_GIAIC</name>
<accession>D3KGL9</accession>
<dbReference type="SUPFAM" id="SSF63999">
    <property type="entry name" value="Thiamin pyrophosphokinase, catalytic domain"/>
    <property type="match status" value="1"/>
</dbReference>
<dbReference type="VEuPathDB" id="GiardiaDB:GL50803_11763"/>
<sequence>MVNVDAHYDLRYVDTLQASQPDLCPDSTGSGEYHVILLNYLWPSWWRNAIADAKTVILADGAASRLAAVAAGETLNECGRHEGSSAELRVAADTVCRLLSSALGAVKFISVGDYDSMTPRTVEFLETYGIARNHVPEQDSTDGSKALTLLLNLLSVNNSSGPSSAPAAPVTPVIPRVLMLGAFGGRLDHCLCHFCLLHKYGSQCTIHLHGDNNVALLIPPTQASSQREPSPVTLSLPRSLKIDAVGVIAHNGPCRVWSEGLKWDMNGLLLGYETIQSGCNVPLSKSVRVSSDGFVIFTLSYSLTG</sequence>
<dbReference type="AlphaFoldDB" id="D3KGL9"/>
<organism evidence="2 3">
    <name type="scientific">Giardia intestinalis (strain ATCC 50803 / WB clone C6)</name>
    <name type="common">Giardia lamblia</name>
    <dbReference type="NCBI Taxonomy" id="184922"/>
    <lineage>
        <taxon>Eukaryota</taxon>
        <taxon>Metamonada</taxon>
        <taxon>Diplomonadida</taxon>
        <taxon>Hexamitidae</taxon>
        <taxon>Giardiinae</taxon>
        <taxon>Giardia</taxon>
    </lineage>
</organism>
<dbReference type="Pfam" id="PF04263">
    <property type="entry name" value="TPK_catalytic"/>
    <property type="match status" value="1"/>
</dbReference>
<gene>
    <name evidence="2" type="ORF">GL50803_0011763</name>
</gene>
<protein>
    <submittedName>
        <fullName evidence="2">Thiamine diphosphokinase</fullName>
    </submittedName>
</protein>
<dbReference type="GO" id="GO:0004788">
    <property type="term" value="F:thiamine diphosphokinase activity"/>
    <property type="evidence" value="ECO:0000318"/>
    <property type="project" value="GO_Central"/>
</dbReference>
<dbReference type="PANTHER" id="PTHR13622">
    <property type="entry name" value="THIAMIN PYROPHOSPHOKINASE"/>
    <property type="match status" value="1"/>
</dbReference>
<evidence type="ECO:0000313" key="2">
    <source>
        <dbReference type="EMBL" id="KAE8302400.1"/>
    </source>
</evidence>
<dbReference type="HOGENOM" id="CLU_913496_0_0_1"/>
<keyword evidence="3" id="KW-1185">Reference proteome</keyword>
<dbReference type="OMA" id="IAHNGPC"/>
<feature type="domain" description="Thiamin pyrophosphokinase catalytic" evidence="1">
    <location>
        <begin position="49"/>
        <end position="202"/>
    </location>
</feature>
<dbReference type="InterPro" id="IPR036371">
    <property type="entry name" value="TPK_B1-bd_sf"/>
</dbReference>
<reference evidence="2 3" key="1">
    <citation type="journal article" date="2007" name="Science">
        <title>Genomic minimalism in the early diverging intestinal parasite Giardia lamblia.</title>
        <authorList>
            <person name="Morrison H.G."/>
            <person name="McArthur A.G."/>
            <person name="Gillin F.D."/>
            <person name="Aley S.B."/>
            <person name="Adam R.D."/>
            <person name="Olsen G.J."/>
            <person name="Best A.A."/>
            <person name="Cande W.Z."/>
            <person name="Chen F."/>
            <person name="Cipriano M.J."/>
            <person name="Davids B.J."/>
            <person name="Dawson S.C."/>
            <person name="Elmendorf H.G."/>
            <person name="Hehl A.B."/>
            <person name="Holder M.E."/>
            <person name="Huse S.M."/>
            <person name="Kim U.U."/>
            <person name="Lasek-Nesselquist E."/>
            <person name="Manning G."/>
            <person name="Nigam A."/>
            <person name="Nixon J.E."/>
            <person name="Palm D."/>
            <person name="Passamaneck N.E."/>
            <person name="Prabhu A."/>
            <person name="Reich C.I."/>
            <person name="Reiner D.S."/>
            <person name="Samuelson J."/>
            <person name="Svard S.G."/>
            <person name="Sogin M.L."/>
        </authorList>
    </citation>
    <scope>NUCLEOTIDE SEQUENCE [LARGE SCALE GENOMIC DNA]</scope>
    <source>
        <strain evidence="2 3">WB C6</strain>
    </source>
</reference>
<proteinExistence type="predicted"/>
<dbReference type="SUPFAM" id="SSF63862">
    <property type="entry name" value="Thiamin pyrophosphokinase, substrate-binding domain"/>
    <property type="match status" value="1"/>
</dbReference>
<dbReference type="STRING" id="184922.D3KGL9"/>
<dbReference type="CDD" id="cd07995">
    <property type="entry name" value="TPK"/>
    <property type="match status" value="1"/>
</dbReference>
<comment type="caution">
    <text evidence="2">The sequence shown here is derived from an EMBL/GenBank/DDBJ whole genome shotgun (WGS) entry which is preliminary data.</text>
</comment>
<evidence type="ECO:0000313" key="3">
    <source>
        <dbReference type="Proteomes" id="UP000001548"/>
    </source>
</evidence>
<dbReference type="InterPro" id="IPR006282">
    <property type="entry name" value="Thi_PPkinase"/>
</dbReference>
<dbReference type="Proteomes" id="UP000001548">
    <property type="component" value="Unassembled WGS sequence"/>
</dbReference>
<dbReference type="GO" id="GO:0009229">
    <property type="term" value="P:thiamine diphosphate biosynthetic process"/>
    <property type="evidence" value="ECO:0000318"/>
    <property type="project" value="GO_Central"/>
</dbReference>
<dbReference type="GO" id="GO:0005524">
    <property type="term" value="F:ATP binding"/>
    <property type="evidence" value="ECO:0007669"/>
    <property type="project" value="InterPro"/>
</dbReference>
<evidence type="ECO:0000259" key="1">
    <source>
        <dbReference type="Pfam" id="PF04263"/>
    </source>
</evidence>